<feature type="compositionally biased region" description="Polar residues" evidence="1">
    <location>
        <begin position="29"/>
        <end position="39"/>
    </location>
</feature>
<sequence length="86" mass="8694">MARSAKERAASLCANRPPGRRLSEAPGAQTYSEAASTTVPLGHSRASSGGGLTTAQSAKVIVRAQSATPSAPLSANLPWCAPYQAA</sequence>
<gene>
    <name evidence="2" type="ORF">Pro02_36480</name>
</gene>
<accession>A0A8J3S300</accession>
<proteinExistence type="predicted"/>
<evidence type="ECO:0000313" key="2">
    <source>
        <dbReference type="EMBL" id="GIH85240.1"/>
    </source>
</evidence>
<evidence type="ECO:0000256" key="1">
    <source>
        <dbReference type="SAM" id="MobiDB-lite"/>
    </source>
</evidence>
<comment type="caution">
    <text evidence="2">The sequence shown here is derived from an EMBL/GenBank/DDBJ whole genome shotgun (WGS) entry which is preliminary data.</text>
</comment>
<evidence type="ECO:0000313" key="3">
    <source>
        <dbReference type="Proteomes" id="UP000655044"/>
    </source>
</evidence>
<feature type="region of interest" description="Disordered" evidence="1">
    <location>
        <begin position="1"/>
        <end position="54"/>
    </location>
</feature>
<name>A0A8J3S300_PLARO</name>
<dbReference type="AlphaFoldDB" id="A0A8J3S300"/>
<protein>
    <submittedName>
        <fullName evidence="2">Uncharacterized protein</fullName>
    </submittedName>
</protein>
<organism evidence="2 3">
    <name type="scientific">Planobispora rosea</name>
    <dbReference type="NCBI Taxonomy" id="35762"/>
    <lineage>
        <taxon>Bacteria</taxon>
        <taxon>Bacillati</taxon>
        <taxon>Actinomycetota</taxon>
        <taxon>Actinomycetes</taxon>
        <taxon>Streptosporangiales</taxon>
        <taxon>Streptosporangiaceae</taxon>
        <taxon>Planobispora</taxon>
    </lineage>
</organism>
<reference evidence="2" key="1">
    <citation type="submission" date="2021-01" db="EMBL/GenBank/DDBJ databases">
        <title>Whole genome shotgun sequence of Planobispora rosea NBRC 15558.</title>
        <authorList>
            <person name="Komaki H."/>
            <person name="Tamura T."/>
        </authorList>
    </citation>
    <scope>NUCLEOTIDE SEQUENCE</scope>
    <source>
        <strain evidence="2">NBRC 15558</strain>
    </source>
</reference>
<keyword evidence="3" id="KW-1185">Reference proteome</keyword>
<dbReference type="Proteomes" id="UP000655044">
    <property type="component" value="Unassembled WGS sequence"/>
</dbReference>
<dbReference type="EMBL" id="BOOI01000033">
    <property type="protein sequence ID" value="GIH85240.1"/>
    <property type="molecule type" value="Genomic_DNA"/>
</dbReference>